<evidence type="ECO:0000256" key="2">
    <source>
        <dbReference type="ARBA" id="ARBA00022527"/>
    </source>
</evidence>
<comment type="catalytic activity">
    <reaction evidence="7">
        <text>L-threonyl-[protein] + ATP = O-phospho-L-threonyl-[protein] + ADP + H(+)</text>
        <dbReference type="Rhea" id="RHEA:46608"/>
        <dbReference type="Rhea" id="RHEA-COMP:11060"/>
        <dbReference type="Rhea" id="RHEA-COMP:11605"/>
        <dbReference type="ChEBI" id="CHEBI:15378"/>
        <dbReference type="ChEBI" id="CHEBI:30013"/>
        <dbReference type="ChEBI" id="CHEBI:30616"/>
        <dbReference type="ChEBI" id="CHEBI:61977"/>
        <dbReference type="ChEBI" id="CHEBI:456216"/>
        <dbReference type="EC" id="2.7.11.1"/>
    </reaction>
</comment>
<evidence type="ECO:0000313" key="11">
    <source>
        <dbReference type="EMBL" id="KAF6218529.1"/>
    </source>
</evidence>
<evidence type="ECO:0000256" key="8">
    <source>
        <dbReference type="ARBA" id="ARBA00048679"/>
    </source>
</evidence>
<evidence type="ECO:0000256" key="9">
    <source>
        <dbReference type="SAM" id="MobiDB-lite"/>
    </source>
</evidence>
<protein>
    <recommendedName>
        <fullName evidence="1">non-specific serine/threonine protein kinase</fullName>
        <ecNumber evidence="1">2.7.11.1</ecNumber>
    </recommendedName>
</protein>
<dbReference type="GO" id="GO:0005634">
    <property type="term" value="C:nucleus"/>
    <property type="evidence" value="ECO:0007669"/>
    <property type="project" value="TreeGrafter"/>
</dbReference>
<dbReference type="Proteomes" id="UP000593566">
    <property type="component" value="Unassembled WGS sequence"/>
</dbReference>
<keyword evidence="12" id="KW-1185">Reference proteome</keyword>
<dbReference type="GeneID" id="59334283"/>
<evidence type="ECO:0000256" key="7">
    <source>
        <dbReference type="ARBA" id="ARBA00047899"/>
    </source>
</evidence>
<dbReference type="EC" id="2.7.11.1" evidence="1"/>
<accession>A0A8H6C8D3</accession>
<dbReference type="InterPro" id="IPR008271">
    <property type="entry name" value="Ser/Thr_kinase_AS"/>
</dbReference>
<keyword evidence="3" id="KW-0808">Transferase</keyword>
<evidence type="ECO:0000256" key="1">
    <source>
        <dbReference type="ARBA" id="ARBA00012513"/>
    </source>
</evidence>
<dbReference type="EMBL" id="JACCJB010000022">
    <property type="protein sequence ID" value="KAF6218529.1"/>
    <property type="molecule type" value="Genomic_DNA"/>
</dbReference>
<dbReference type="InterPro" id="IPR050660">
    <property type="entry name" value="NEK_Ser/Thr_kinase"/>
</dbReference>
<evidence type="ECO:0000256" key="4">
    <source>
        <dbReference type="ARBA" id="ARBA00022741"/>
    </source>
</evidence>
<evidence type="ECO:0000256" key="3">
    <source>
        <dbReference type="ARBA" id="ARBA00022679"/>
    </source>
</evidence>
<dbReference type="RefSeq" id="XP_037147964.1">
    <property type="nucleotide sequence ID" value="XM_037296783.1"/>
</dbReference>
<feature type="compositionally biased region" description="Basic and acidic residues" evidence="9">
    <location>
        <begin position="193"/>
        <end position="205"/>
    </location>
</feature>
<organism evidence="11 12">
    <name type="scientific">Letharia lupina</name>
    <dbReference type="NCBI Taxonomy" id="560253"/>
    <lineage>
        <taxon>Eukaryota</taxon>
        <taxon>Fungi</taxon>
        <taxon>Dikarya</taxon>
        <taxon>Ascomycota</taxon>
        <taxon>Pezizomycotina</taxon>
        <taxon>Lecanoromycetes</taxon>
        <taxon>OSLEUM clade</taxon>
        <taxon>Lecanoromycetidae</taxon>
        <taxon>Lecanorales</taxon>
        <taxon>Lecanorineae</taxon>
        <taxon>Parmeliaceae</taxon>
        <taxon>Letharia</taxon>
    </lineage>
</organism>
<dbReference type="InterPro" id="IPR000719">
    <property type="entry name" value="Prot_kinase_dom"/>
</dbReference>
<evidence type="ECO:0000313" key="12">
    <source>
        <dbReference type="Proteomes" id="UP000593566"/>
    </source>
</evidence>
<gene>
    <name evidence="11" type="ORF">HO133_005878</name>
</gene>
<feature type="region of interest" description="Disordered" evidence="9">
    <location>
        <begin position="188"/>
        <end position="207"/>
    </location>
</feature>
<feature type="domain" description="Protein kinase" evidence="10">
    <location>
        <begin position="62"/>
        <end position="424"/>
    </location>
</feature>
<dbReference type="Gene3D" id="3.30.200.20">
    <property type="entry name" value="Phosphorylase Kinase, domain 1"/>
    <property type="match status" value="1"/>
</dbReference>
<comment type="caution">
    <text evidence="11">The sequence shown here is derived from an EMBL/GenBank/DDBJ whole genome shotgun (WGS) entry which is preliminary data.</text>
</comment>
<dbReference type="Gene3D" id="1.10.510.10">
    <property type="entry name" value="Transferase(Phosphotransferase) domain 1"/>
    <property type="match status" value="1"/>
</dbReference>
<evidence type="ECO:0000259" key="10">
    <source>
        <dbReference type="PROSITE" id="PS50011"/>
    </source>
</evidence>
<proteinExistence type="predicted"/>
<dbReference type="SMART" id="SM00220">
    <property type="entry name" value="S_TKc"/>
    <property type="match status" value="1"/>
</dbReference>
<feature type="region of interest" description="Disordered" evidence="9">
    <location>
        <begin position="483"/>
        <end position="552"/>
    </location>
</feature>
<dbReference type="AlphaFoldDB" id="A0A8H6C8D3"/>
<dbReference type="Pfam" id="PF00069">
    <property type="entry name" value="Pkinase"/>
    <property type="match status" value="1"/>
</dbReference>
<keyword evidence="2" id="KW-0723">Serine/threonine-protein kinase</keyword>
<dbReference type="PANTHER" id="PTHR43671">
    <property type="entry name" value="SERINE/THREONINE-PROTEIN KINASE NEK"/>
    <property type="match status" value="1"/>
</dbReference>
<evidence type="ECO:0000256" key="6">
    <source>
        <dbReference type="ARBA" id="ARBA00022840"/>
    </source>
</evidence>
<dbReference type="SUPFAM" id="SSF56112">
    <property type="entry name" value="Protein kinase-like (PK-like)"/>
    <property type="match status" value="1"/>
</dbReference>
<comment type="catalytic activity">
    <reaction evidence="8">
        <text>L-seryl-[protein] + ATP = O-phospho-L-seryl-[protein] + ADP + H(+)</text>
        <dbReference type="Rhea" id="RHEA:17989"/>
        <dbReference type="Rhea" id="RHEA-COMP:9863"/>
        <dbReference type="Rhea" id="RHEA-COMP:11604"/>
        <dbReference type="ChEBI" id="CHEBI:15378"/>
        <dbReference type="ChEBI" id="CHEBI:29999"/>
        <dbReference type="ChEBI" id="CHEBI:30616"/>
        <dbReference type="ChEBI" id="CHEBI:83421"/>
        <dbReference type="ChEBI" id="CHEBI:456216"/>
        <dbReference type="EC" id="2.7.11.1"/>
    </reaction>
</comment>
<dbReference type="GO" id="GO:0005524">
    <property type="term" value="F:ATP binding"/>
    <property type="evidence" value="ECO:0007669"/>
    <property type="project" value="UniProtKB-KW"/>
</dbReference>
<keyword evidence="4" id="KW-0547">Nucleotide-binding</keyword>
<sequence length="735" mass="83344">MSYGSSPSWEGEKVDASSFQPFDRTVSVMRDFLEYEVDFKWSANMGECSGNHCDISGDKIPLKWGKIISDKTNASIDMYEAGPDISFKKPFVVKTIRERDSQKAREMTATEVKNMKDLRHPHVTALLGTFTYQARLSILIFPAACCDLHQFMKRMSRGFEKDWVASHLDGSSTVDSETVNSRRLLDTNVSSSSEHKENDPQEVHSEPWPLNIPVAKKIELLRGYFVCLSQALGYLHGSGVRHKDIKPENILIDESGSVILTDFGISRRFPKHTPHATNNERKFTRKYASPEIMKDKDTLRDDPSDVFSLGCVFLEMATLLHDKNLNNLSDYYATIVNDSVKEEAYHYNLGSVHSWIDYLRISRGFKPVQEHWLLGEMNKVQTFDPSPENHMTAALADIRQMLDETPSNRPVSNGLWQRFQHISATRCRDCDPRRPGDIWKPSARQQRDAQTGFNRRRSLHAIEERYPLSKELSVSGDIDSTTLSPQLISQRSLRKPRQGSSPSIDLQKYGRHGHIKTRSEPESPMLQLRVDTQEDRAKAASSPSPRLRVVQKEGLVPKEISPELAQASAHISPADVNHETSIDIGRQISDNVEPTPSLPKPQATKLDLSKPLAFPQDQQSRAPNQRRATGVEAPVSEPKEYTPLPQTRIIVYDVSQTIAFETVFASLKDQDPKRYPLPRFRQRVEIGDKADLIAKVDLRQLKLGTKMRRWMGSFAWIYVLNNAAQPLQTASKLSP</sequence>
<dbReference type="PROSITE" id="PS00108">
    <property type="entry name" value="PROTEIN_KINASE_ST"/>
    <property type="match status" value="1"/>
</dbReference>
<reference evidence="11 12" key="1">
    <citation type="journal article" date="2020" name="Genomics">
        <title>Complete, high-quality genomes from long-read metagenomic sequencing of two wolf lichen thalli reveals enigmatic genome architecture.</title>
        <authorList>
            <person name="McKenzie S.K."/>
            <person name="Walston R.F."/>
            <person name="Allen J.L."/>
        </authorList>
    </citation>
    <scope>NUCLEOTIDE SEQUENCE [LARGE SCALE GENOMIC DNA]</scope>
    <source>
        <strain evidence="11">WasteWater1</strain>
    </source>
</reference>
<feature type="region of interest" description="Disordered" evidence="9">
    <location>
        <begin position="615"/>
        <end position="639"/>
    </location>
</feature>
<dbReference type="GO" id="GO:0004674">
    <property type="term" value="F:protein serine/threonine kinase activity"/>
    <property type="evidence" value="ECO:0007669"/>
    <property type="project" value="UniProtKB-KW"/>
</dbReference>
<evidence type="ECO:0000256" key="5">
    <source>
        <dbReference type="ARBA" id="ARBA00022777"/>
    </source>
</evidence>
<dbReference type="InterPro" id="IPR011009">
    <property type="entry name" value="Kinase-like_dom_sf"/>
</dbReference>
<keyword evidence="6" id="KW-0067">ATP-binding</keyword>
<dbReference type="PANTHER" id="PTHR43671:SF98">
    <property type="entry name" value="SERINE_THREONINE-PROTEIN KINASE NEK11"/>
    <property type="match status" value="1"/>
</dbReference>
<name>A0A8H6C8D3_9LECA</name>
<dbReference type="CDD" id="cd00180">
    <property type="entry name" value="PKc"/>
    <property type="match status" value="1"/>
</dbReference>
<feature type="region of interest" description="Disordered" evidence="9">
    <location>
        <begin position="430"/>
        <end position="458"/>
    </location>
</feature>
<dbReference type="PROSITE" id="PS50011">
    <property type="entry name" value="PROTEIN_KINASE_DOM"/>
    <property type="match status" value="1"/>
</dbReference>
<feature type="compositionally biased region" description="Polar residues" evidence="9">
    <location>
        <begin position="616"/>
        <end position="627"/>
    </location>
</feature>
<keyword evidence="5" id="KW-0418">Kinase</keyword>